<dbReference type="GO" id="GO:0005783">
    <property type="term" value="C:endoplasmic reticulum"/>
    <property type="evidence" value="ECO:0007669"/>
    <property type="project" value="TreeGrafter"/>
</dbReference>
<accession>A0A553HXH0</accession>
<feature type="transmembrane region" description="Helical" evidence="6">
    <location>
        <begin position="30"/>
        <end position="51"/>
    </location>
</feature>
<dbReference type="InterPro" id="IPR001425">
    <property type="entry name" value="Arc/bac/fun_rhodopsins"/>
</dbReference>
<dbReference type="AlphaFoldDB" id="A0A553HXH0"/>
<reference evidence="8" key="1">
    <citation type="submission" date="2019-06" db="EMBL/GenBank/DDBJ databases">
        <title>Draft genome sequence of the griseofulvin-producing fungus Xylaria cubensis strain G536.</title>
        <authorList>
            <person name="Mead M.E."/>
            <person name="Raja H.A."/>
            <person name="Steenwyk J.L."/>
            <person name="Knowles S.L."/>
            <person name="Oberlies N.H."/>
            <person name="Rokas A."/>
        </authorList>
    </citation>
    <scope>NUCLEOTIDE SEQUENCE [LARGE SCALE GENOMIC DNA]</scope>
    <source>
        <strain evidence="8">G536</strain>
    </source>
</reference>
<protein>
    <submittedName>
        <fullName evidence="7">Uncharacterized protein</fullName>
    </submittedName>
</protein>
<feature type="transmembrane region" description="Helical" evidence="6">
    <location>
        <begin position="132"/>
        <end position="153"/>
    </location>
</feature>
<dbReference type="Pfam" id="PF01036">
    <property type="entry name" value="Bac_rhodopsin"/>
    <property type="match status" value="1"/>
</dbReference>
<name>A0A553HXH0_9PEZI</name>
<dbReference type="Gene3D" id="1.20.1070.10">
    <property type="entry name" value="Rhodopsin 7-helix transmembrane proteins"/>
    <property type="match status" value="2"/>
</dbReference>
<comment type="subcellular location">
    <subcellularLocation>
        <location evidence="1">Membrane</location>
        <topology evidence="1">Multi-pass membrane protein</topology>
    </subcellularLocation>
</comment>
<evidence type="ECO:0000256" key="2">
    <source>
        <dbReference type="ARBA" id="ARBA00008130"/>
    </source>
</evidence>
<dbReference type="SMART" id="SM01021">
    <property type="entry name" value="Bac_rhodopsin"/>
    <property type="match status" value="1"/>
</dbReference>
<dbReference type="SUPFAM" id="SSF52540">
    <property type="entry name" value="P-loop containing nucleoside triphosphate hydrolases"/>
    <property type="match status" value="1"/>
</dbReference>
<evidence type="ECO:0000256" key="4">
    <source>
        <dbReference type="ARBA" id="ARBA00022989"/>
    </source>
</evidence>
<evidence type="ECO:0000256" key="6">
    <source>
        <dbReference type="SAM" id="Phobius"/>
    </source>
</evidence>
<gene>
    <name evidence="7" type="ORF">FHL15_006576</name>
</gene>
<sequence>MALHLRDNDALNINPSIGVSEAFSVEGSDWLWAVTGVYLIVFFGLLVLCFTSRESDRVFHYLYTLTILVGAIAYYAEASNLGWSAVESRQVFYVRYVNWVVAFPSAALGLGLLSGVWLLYPVAFALTDGAGILSVTSGSIFVGILDILTMPLWSATFIFMSRNWDYKKLQLNFTYKDLFNVVEQFASLKQTKHLHDDYLNSNSKLNILRRRNQIIKNNMSVPSLPIIYITGATACGKGTLGKMLARDFGLYHISIGDLRREHLAYIRAGLPGTAEHIRKLTKDGQTIPDEMLELYGTVPAVLHYYNHRASGRRGTWTINLAATMLNEAITNANILAQKEGLYKGIVIDGHPLSGGVISERVVGMFRAAYAGITIVMESPRGVARQRYLERARTSSKTEEAFEKRMDFTERVLPDFIELMASYGDIVYSTNDGTMSIDDAYETLLSKLQDNNAWLTFTN</sequence>
<dbReference type="GO" id="GO:0005886">
    <property type="term" value="C:plasma membrane"/>
    <property type="evidence" value="ECO:0007669"/>
    <property type="project" value="TreeGrafter"/>
</dbReference>
<dbReference type="Proteomes" id="UP000319160">
    <property type="component" value="Unassembled WGS sequence"/>
</dbReference>
<evidence type="ECO:0000313" key="8">
    <source>
        <dbReference type="Proteomes" id="UP000319160"/>
    </source>
</evidence>
<dbReference type="EMBL" id="VFLP01000035">
    <property type="protein sequence ID" value="TRX92649.1"/>
    <property type="molecule type" value="Genomic_DNA"/>
</dbReference>
<organism evidence="7 8">
    <name type="scientific">Xylaria flabelliformis</name>
    <dbReference type="NCBI Taxonomy" id="2512241"/>
    <lineage>
        <taxon>Eukaryota</taxon>
        <taxon>Fungi</taxon>
        <taxon>Dikarya</taxon>
        <taxon>Ascomycota</taxon>
        <taxon>Pezizomycotina</taxon>
        <taxon>Sordariomycetes</taxon>
        <taxon>Xylariomycetidae</taxon>
        <taxon>Xylariales</taxon>
        <taxon>Xylariaceae</taxon>
        <taxon>Xylaria</taxon>
    </lineage>
</organism>
<dbReference type="OrthoDB" id="442176at2759"/>
<evidence type="ECO:0000256" key="1">
    <source>
        <dbReference type="ARBA" id="ARBA00004141"/>
    </source>
</evidence>
<dbReference type="InterPro" id="IPR027417">
    <property type="entry name" value="P-loop_NTPase"/>
</dbReference>
<evidence type="ECO:0000256" key="3">
    <source>
        <dbReference type="ARBA" id="ARBA00022692"/>
    </source>
</evidence>
<feature type="transmembrane region" description="Helical" evidence="6">
    <location>
        <begin position="58"/>
        <end position="76"/>
    </location>
</feature>
<keyword evidence="8" id="KW-1185">Reference proteome</keyword>
<proteinExistence type="inferred from homology"/>
<keyword evidence="5 6" id="KW-0472">Membrane</keyword>
<evidence type="ECO:0000313" key="7">
    <source>
        <dbReference type="EMBL" id="TRX92649.1"/>
    </source>
</evidence>
<dbReference type="PANTHER" id="PTHR28286">
    <property type="match status" value="1"/>
</dbReference>
<dbReference type="SUPFAM" id="SSF81321">
    <property type="entry name" value="Family A G protein-coupled receptor-like"/>
    <property type="match status" value="1"/>
</dbReference>
<dbReference type="Gene3D" id="3.40.50.300">
    <property type="entry name" value="P-loop containing nucleotide triphosphate hydrolases"/>
    <property type="match status" value="1"/>
</dbReference>
<dbReference type="PANTHER" id="PTHR28286:SF1">
    <property type="entry name" value="30 KDA HEAT SHOCK PROTEIN-RELATED"/>
    <property type="match status" value="1"/>
</dbReference>
<keyword evidence="4 6" id="KW-1133">Transmembrane helix</keyword>
<comment type="similarity">
    <text evidence="2">Belongs to the archaeal/bacterial/fungal opsin family.</text>
</comment>
<feature type="transmembrane region" description="Helical" evidence="6">
    <location>
        <begin position="96"/>
        <end position="120"/>
    </location>
</feature>
<keyword evidence="3 6" id="KW-0812">Transmembrane</keyword>
<comment type="caution">
    <text evidence="7">The sequence shown here is derived from an EMBL/GenBank/DDBJ whole genome shotgun (WGS) entry which is preliminary data.</text>
</comment>
<evidence type="ECO:0000256" key="5">
    <source>
        <dbReference type="ARBA" id="ARBA00023136"/>
    </source>
</evidence>